<evidence type="ECO:0000256" key="1">
    <source>
        <dbReference type="ARBA" id="ARBA00009023"/>
    </source>
</evidence>
<proteinExistence type="inferred from homology"/>
<comment type="caution">
    <text evidence="5">The sequence shown here is derived from an EMBL/GenBank/DDBJ whole genome shotgun (WGS) entry which is preliminary data.</text>
</comment>
<name>A0A6P2C8R0_9NOCA</name>
<accession>A0A6P2C8R0</accession>
<evidence type="ECO:0000313" key="5">
    <source>
        <dbReference type="EMBL" id="TXG89119.1"/>
    </source>
</evidence>
<comment type="similarity">
    <text evidence="1">Belongs to the bacterial solute-binding protein 7 family.</text>
</comment>
<evidence type="ECO:0008006" key="7">
    <source>
        <dbReference type="Google" id="ProtNLM"/>
    </source>
</evidence>
<dbReference type="CDD" id="cd13666">
    <property type="entry name" value="PBP2_TRAP_DctP_like_1"/>
    <property type="match status" value="1"/>
</dbReference>
<evidence type="ECO:0000313" key="6">
    <source>
        <dbReference type="Proteomes" id="UP000471120"/>
    </source>
</evidence>
<sequence>MTQRTTRAACAAVLAGAMTATACGGGHDITGASLSEMEPLTLRYADYTSASSAGPFQAFADEVEERSGGVVTFDQFWGGSLLKGADMAQGIRGGVADIGMFTPSYYPSEYPVTDWMTKLGSAVESEYPLGAMQAFGALSDFALNEPAVTEQFEDRGMKLLFTWTPASNYHLACKEPVTSLADAAGKRVRSGGAFNFTEIEAMGMVPVSLPTGEIYEGLQRGVIDCTVVSAKILVSLGIWEVAKHYVEVPLTGYTQFLVMNLDVWDSLPPDAQQAMWDALPTWHEEYLRQESLILEQRKFDEGPEHGVQFHTADDAMVTALRDHQQQVRASLASDAPPGIDDPAAVIDRYRATLTEWRERLGTAGYDEPAPESADPEETALDLAPFRTDMENEVFGPLRPGDDR</sequence>
<dbReference type="PANTHER" id="PTHR33376">
    <property type="match status" value="1"/>
</dbReference>
<dbReference type="Pfam" id="PF03480">
    <property type="entry name" value="DctP"/>
    <property type="match status" value="1"/>
</dbReference>
<dbReference type="AlphaFoldDB" id="A0A6P2C8R0"/>
<evidence type="ECO:0000256" key="4">
    <source>
        <dbReference type="SAM" id="SignalP"/>
    </source>
</evidence>
<feature type="signal peptide" evidence="4">
    <location>
        <begin position="1"/>
        <end position="22"/>
    </location>
</feature>
<dbReference type="Gene3D" id="3.40.190.170">
    <property type="entry name" value="Bacterial extracellular solute-binding protein, family 7"/>
    <property type="match status" value="1"/>
</dbReference>
<evidence type="ECO:0000256" key="2">
    <source>
        <dbReference type="ARBA" id="ARBA00022448"/>
    </source>
</evidence>
<dbReference type="InterPro" id="IPR038404">
    <property type="entry name" value="TRAP_DctP_sf"/>
</dbReference>
<dbReference type="RefSeq" id="WP_010840223.1">
    <property type="nucleotide sequence ID" value="NZ_QRCM01000001.1"/>
</dbReference>
<dbReference type="PROSITE" id="PS51257">
    <property type="entry name" value="PROKAR_LIPOPROTEIN"/>
    <property type="match status" value="1"/>
</dbReference>
<keyword evidence="2" id="KW-0813">Transport</keyword>
<dbReference type="GO" id="GO:0055085">
    <property type="term" value="P:transmembrane transport"/>
    <property type="evidence" value="ECO:0007669"/>
    <property type="project" value="InterPro"/>
</dbReference>
<dbReference type="EMBL" id="QRCM01000001">
    <property type="protein sequence ID" value="TXG89119.1"/>
    <property type="molecule type" value="Genomic_DNA"/>
</dbReference>
<protein>
    <recommendedName>
        <fullName evidence="7">C4-dicarboxylate ABC transporter substrate-binding protein</fullName>
    </recommendedName>
</protein>
<dbReference type="InterPro" id="IPR018389">
    <property type="entry name" value="DctP_fam"/>
</dbReference>
<evidence type="ECO:0000256" key="3">
    <source>
        <dbReference type="ARBA" id="ARBA00022729"/>
    </source>
</evidence>
<keyword evidence="3 4" id="KW-0732">Signal</keyword>
<feature type="chain" id="PRO_5026910588" description="C4-dicarboxylate ABC transporter substrate-binding protein" evidence="4">
    <location>
        <begin position="23"/>
        <end position="403"/>
    </location>
</feature>
<dbReference type="PANTHER" id="PTHR33376:SF7">
    <property type="entry name" value="C4-DICARBOXYLATE-BINDING PROTEIN DCTB"/>
    <property type="match status" value="1"/>
</dbReference>
<dbReference type="Proteomes" id="UP000471120">
    <property type="component" value="Unassembled WGS sequence"/>
</dbReference>
<reference evidence="5 6" key="1">
    <citation type="submission" date="2018-07" db="EMBL/GenBank/DDBJ databases">
        <title>Genome sequence of Rhodococcus rhodnii ATCC 35071 from Rhodnius prolixus.</title>
        <authorList>
            <person name="Patel V."/>
            <person name="Vogel K.J."/>
        </authorList>
    </citation>
    <scope>NUCLEOTIDE SEQUENCE [LARGE SCALE GENOMIC DNA]</scope>
    <source>
        <strain evidence="5 6">ATCC 35071</strain>
    </source>
</reference>
<organism evidence="5 6">
    <name type="scientific">Rhodococcus rhodnii</name>
    <dbReference type="NCBI Taxonomy" id="38312"/>
    <lineage>
        <taxon>Bacteria</taxon>
        <taxon>Bacillati</taxon>
        <taxon>Actinomycetota</taxon>
        <taxon>Actinomycetes</taxon>
        <taxon>Mycobacteriales</taxon>
        <taxon>Nocardiaceae</taxon>
        <taxon>Rhodococcus</taxon>
    </lineage>
</organism>
<gene>
    <name evidence="5" type="ORF">DW322_01235</name>
</gene>
<dbReference type="NCBIfam" id="NF037995">
    <property type="entry name" value="TRAP_S1"/>
    <property type="match status" value="1"/>
</dbReference>